<protein>
    <recommendedName>
        <fullName evidence="5">HMG box domain-containing protein</fullName>
    </recommendedName>
</protein>
<accession>A0AAD9MJ10</accession>
<proteinExistence type="predicted"/>
<feature type="region of interest" description="Disordered" evidence="4">
    <location>
        <begin position="121"/>
        <end position="165"/>
    </location>
</feature>
<feature type="region of interest" description="Disordered" evidence="4">
    <location>
        <begin position="276"/>
        <end position="350"/>
    </location>
</feature>
<evidence type="ECO:0000313" key="6">
    <source>
        <dbReference type="EMBL" id="KAK2073636.1"/>
    </source>
</evidence>
<dbReference type="InterPro" id="IPR036910">
    <property type="entry name" value="HMG_box_dom_sf"/>
</dbReference>
<dbReference type="PROSITE" id="PS50118">
    <property type="entry name" value="HMG_BOX_2"/>
    <property type="match status" value="1"/>
</dbReference>
<evidence type="ECO:0000256" key="1">
    <source>
        <dbReference type="ARBA" id="ARBA00023125"/>
    </source>
</evidence>
<dbReference type="CDD" id="cd01389">
    <property type="entry name" value="HMG-box_ROX1-like"/>
    <property type="match status" value="1"/>
</dbReference>
<evidence type="ECO:0000256" key="3">
    <source>
        <dbReference type="PROSITE-ProRule" id="PRU00267"/>
    </source>
</evidence>
<name>A0AAD9MJ10_9PEZI</name>
<evidence type="ECO:0000256" key="4">
    <source>
        <dbReference type="SAM" id="MobiDB-lite"/>
    </source>
</evidence>
<gene>
    <name evidence="6" type="ORF">P8C59_007905</name>
</gene>
<reference evidence="6" key="1">
    <citation type="journal article" date="2023" name="Mol. Plant Microbe Interact.">
        <title>Elucidating the Obligate Nature and Biological Capacity of an Invasive Fungal Corn Pathogen.</title>
        <authorList>
            <person name="MacCready J.S."/>
            <person name="Roggenkamp E.M."/>
            <person name="Gdanetz K."/>
            <person name="Chilvers M.I."/>
        </authorList>
    </citation>
    <scope>NUCLEOTIDE SEQUENCE</scope>
    <source>
        <strain evidence="6">PM02</strain>
    </source>
</reference>
<dbReference type="Proteomes" id="UP001217918">
    <property type="component" value="Unassembled WGS sequence"/>
</dbReference>
<dbReference type="InterPro" id="IPR009071">
    <property type="entry name" value="HMG_box_dom"/>
</dbReference>
<feature type="compositionally biased region" description="Acidic residues" evidence="4">
    <location>
        <begin position="299"/>
        <end position="312"/>
    </location>
</feature>
<evidence type="ECO:0000259" key="5">
    <source>
        <dbReference type="PROSITE" id="PS50118"/>
    </source>
</evidence>
<keyword evidence="7" id="KW-1185">Reference proteome</keyword>
<dbReference type="PANTHER" id="PTHR45789">
    <property type="entry name" value="FI18025P1"/>
    <property type="match status" value="1"/>
</dbReference>
<dbReference type="GO" id="GO:0000978">
    <property type="term" value="F:RNA polymerase II cis-regulatory region sequence-specific DNA binding"/>
    <property type="evidence" value="ECO:0007669"/>
    <property type="project" value="TreeGrafter"/>
</dbReference>
<dbReference type="Pfam" id="PF00505">
    <property type="entry name" value="HMG_box"/>
    <property type="match status" value="1"/>
</dbReference>
<dbReference type="EMBL" id="JAQQPM010000007">
    <property type="protein sequence ID" value="KAK2073636.1"/>
    <property type="molecule type" value="Genomic_DNA"/>
</dbReference>
<keyword evidence="1 3" id="KW-0238">DNA-binding</keyword>
<dbReference type="InterPro" id="IPR051356">
    <property type="entry name" value="SOX/SOX-like_TF"/>
</dbReference>
<evidence type="ECO:0000256" key="2">
    <source>
        <dbReference type="ARBA" id="ARBA00023242"/>
    </source>
</evidence>
<sequence>MNHHIPPSPAPSVGELPSGFQQLIQHNVEVPTSHPREQQLPMESIHVASYPNSRYGTPVPQGDLYQAYPHPPFSHENSPYGPLPEDVHVTSNAYSTPATSPPTPSGRATDAIATRRGMRLPRGAGSVTSSSTAKTLAPRGAGVQKAGASKTSSRKKKGGNEAQNTELALKVATPLSKSTPEAEAKLAEIAAYVGRPTETRLVELQQGKNPGKIKRPMNAFMLYRKVFQDDARKLTSETNHQILSKVCGISWRNEDESLSAQFRAWAEMERQNHALAHPDYKFTPSKSSKAKPRRGGGAYDDEAEAEGSDIGDLDWNNDGTYRGRGGPRVSTPFRDPDGEYQPPRGSGTPFVPRSVYPLMNAMSQPVPGYPPYESKHMPHPYDMHSMAGAEHYYRPMPHQQSSHGMMVHEDSRSPSPSIMYAGGPGVHPTHGHHPQAMSSLQYDMGPSPHAMAAMPHHAQMGHVQPHYAQAQQAMQYEQRIDPSLMGQYPDMVMPPGAGHGRSIQRQSQTPDLYGGEVDNMYQGAFVGIDEMLQGDVLLKGEAEDWQVQPLEDLDSTAWMDPLLGGHGDKE</sequence>
<dbReference type="SMART" id="SM00398">
    <property type="entry name" value="HMG"/>
    <property type="match status" value="1"/>
</dbReference>
<feature type="domain" description="HMG box" evidence="5">
    <location>
        <begin position="213"/>
        <end position="281"/>
    </location>
</feature>
<dbReference type="GO" id="GO:0000981">
    <property type="term" value="F:DNA-binding transcription factor activity, RNA polymerase II-specific"/>
    <property type="evidence" value="ECO:0007669"/>
    <property type="project" value="TreeGrafter"/>
</dbReference>
<dbReference type="AlphaFoldDB" id="A0AAD9MJ10"/>
<dbReference type="PANTHER" id="PTHR45789:SF2">
    <property type="entry name" value="FI18025P1"/>
    <property type="match status" value="1"/>
</dbReference>
<evidence type="ECO:0000313" key="7">
    <source>
        <dbReference type="Proteomes" id="UP001217918"/>
    </source>
</evidence>
<keyword evidence="2 3" id="KW-0539">Nucleus</keyword>
<dbReference type="SUPFAM" id="SSF47095">
    <property type="entry name" value="HMG-box"/>
    <property type="match status" value="1"/>
</dbReference>
<dbReference type="Gene3D" id="1.10.30.10">
    <property type="entry name" value="High mobility group box domain"/>
    <property type="match status" value="1"/>
</dbReference>
<feature type="DNA-binding region" description="HMG box" evidence="3">
    <location>
        <begin position="213"/>
        <end position="281"/>
    </location>
</feature>
<organism evidence="6 7">
    <name type="scientific">Phyllachora maydis</name>
    <dbReference type="NCBI Taxonomy" id="1825666"/>
    <lineage>
        <taxon>Eukaryota</taxon>
        <taxon>Fungi</taxon>
        <taxon>Dikarya</taxon>
        <taxon>Ascomycota</taxon>
        <taxon>Pezizomycotina</taxon>
        <taxon>Sordariomycetes</taxon>
        <taxon>Sordariomycetidae</taxon>
        <taxon>Phyllachorales</taxon>
        <taxon>Phyllachoraceae</taxon>
        <taxon>Phyllachora</taxon>
    </lineage>
</organism>
<comment type="caution">
    <text evidence="6">The sequence shown here is derived from an EMBL/GenBank/DDBJ whole genome shotgun (WGS) entry which is preliminary data.</text>
</comment>
<dbReference type="GO" id="GO:0005634">
    <property type="term" value="C:nucleus"/>
    <property type="evidence" value="ECO:0007669"/>
    <property type="project" value="UniProtKB-UniRule"/>
</dbReference>